<dbReference type="EMBL" id="KZ993203">
    <property type="protein sequence ID" value="RKP05240.1"/>
    <property type="molecule type" value="Genomic_DNA"/>
</dbReference>
<dbReference type="GO" id="GO:0016787">
    <property type="term" value="F:hydrolase activity"/>
    <property type="evidence" value="ECO:0007669"/>
    <property type="project" value="UniProtKB-KW"/>
</dbReference>
<accession>A0A4P9XJ68</accession>
<gene>
    <name evidence="2" type="ORF">THASP1DRAFT_26228</name>
</gene>
<name>A0A4P9XJ68_9FUNG</name>
<feature type="region of interest" description="Disordered" evidence="1">
    <location>
        <begin position="1"/>
        <end position="98"/>
    </location>
</feature>
<feature type="region of interest" description="Disordered" evidence="1">
    <location>
        <begin position="189"/>
        <end position="232"/>
    </location>
</feature>
<sequence>MSLVANYDSDDGTSSGSETEQAPPVTSLGKQRAGGLASMLPPPKRTRLDSSDDLDANKGAQRRKVQIVVSLPKQAALSDDEEESATAEASQGSSKAAGSGAISGLAAFLPAPKNRKAAGRGRGGLFGIGAGLGRSNVKRAALESGRAPRALGSGAANANDALGVATGEDVDLEDSSTVHATIVAATPSVSSTPVSSMVPHSLTKKARAPPAAAKSKAAKSKPAQEEDLGLLPVDTEDDIVDRHNAASFKSRTLTVHTAPLIDTASTPVYAESSTTGTTTAHTAESHAYEEHGYDYHYQQQQYGHANTLNASGAYSNESDSASNAQSVTLSDEAIAALTGRRKKRHDFAPVNIVDVRQSDQMSNWNSDKMTTMPAVGYGPSAPSRHHRVNKSYKNAQQRDSRIGARRQASMVFAEHTLSPSASFFFFRAYMYCYKSFIVATSMLVPPPFGRLLANWRHFRRHAAFTQRLLDYNQRTMTLPLARAGSRARSVQLQYAFDLCDEFPAPFLQGTPSFSKGAPDPAKIMARPVVLCLDGGYVEARWLASWLAWTWRRTHGDYPSVGAAYDQACCLTDQTRISKYAQQRDSPLVQKHASADASQSREASLSDHALAPFSLLAVSRPGYLRSTPLATLDAELEALTTFLTALGIHRPVHVMARGLSATAALALAARYPERVQSLTLVSAIVGPGLGRPLRSVAGELLSLGTDMLSNMRAFQLHRITAGVAATAAFTRQLVSDTQLRARLPLPDSALLREIAEEPESIRLFTYQEACFAWGRQRRNGLWRDYRLLQRMDASHFAKLMQSVHVPLLALHGEQDPRAHISRVADALALVDRQDGRTNPLSPSPPSSSTALPTDPLRLERRLVRFAGTGHMLPPGAVGRATLAFMQSHGNAL</sequence>
<feature type="compositionally biased region" description="Low complexity" evidence="1">
    <location>
        <begin position="86"/>
        <end position="98"/>
    </location>
</feature>
<dbReference type="InterPro" id="IPR018800">
    <property type="entry name" value="PRCC"/>
</dbReference>
<dbReference type="OrthoDB" id="5541237at2759"/>
<keyword evidence="2" id="KW-0378">Hydrolase</keyword>
<reference evidence="3" key="1">
    <citation type="journal article" date="2018" name="Nat. Microbiol.">
        <title>Leveraging single-cell genomics to expand the fungal tree of life.</title>
        <authorList>
            <person name="Ahrendt S.R."/>
            <person name="Quandt C.A."/>
            <person name="Ciobanu D."/>
            <person name="Clum A."/>
            <person name="Salamov A."/>
            <person name="Andreopoulos B."/>
            <person name="Cheng J.F."/>
            <person name="Woyke T."/>
            <person name="Pelin A."/>
            <person name="Henrissat B."/>
            <person name="Reynolds N.K."/>
            <person name="Benny G.L."/>
            <person name="Smith M.E."/>
            <person name="James T.Y."/>
            <person name="Grigoriev I.V."/>
        </authorList>
    </citation>
    <scope>NUCLEOTIDE SEQUENCE [LARGE SCALE GENOMIC DNA]</scope>
    <source>
        <strain evidence="3">RSA 1356</strain>
    </source>
</reference>
<dbReference type="PANTHER" id="PTHR13621:SF2">
    <property type="entry name" value="PROLINE-RICH PROTEIN PRCC"/>
    <property type="match status" value="1"/>
</dbReference>
<dbReference type="PANTHER" id="PTHR13621">
    <property type="entry name" value="PROLINE-RICH PROTEIN PRCC"/>
    <property type="match status" value="1"/>
</dbReference>
<dbReference type="Proteomes" id="UP000271241">
    <property type="component" value="Unassembled WGS sequence"/>
</dbReference>
<dbReference type="SUPFAM" id="SSF53474">
    <property type="entry name" value="alpha/beta-Hydrolases"/>
    <property type="match status" value="1"/>
</dbReference>
<dbReference type="GO" id="GO:0005634">
    <property type="term" value="C:nucleus"/>
    <property type="evidence" value="ECO:0007669"/>
    <property type="project" value="TreeGrafter"/>
</dbReference>
<protein>
    <submittedName>
        <fullName evidence="2">Alpha/Beta hydrolase protein</fullName>
    </submittedName>
</protein>
<evidence type="ECO:0000256" key="1">
    <source>
        <dbReference type="SAM" id="MobiDB-lite"/>
    </source>
</evidence>
<dbReference type="Gene3D" id="3.40.50.1820">
    <property type="entry name" value="alpha/beta hydrolase"/>
    <property type="match status" value="1"/>
</dbReference>
<evidence type="ECO:0000313" key="3">
    <source>
        <dbReference type="Proteomes" id="UP000271241"/>
    </source>
</evidence>
<proteinExistence type="predicted"/>
<evidence type="ECO:0000313" key="2">
    <source>
        <dbReference type="EMBL" id="RKP05240.1"/>
    </source>
</evidence>
<dbReference type="AlphaFoldDB" id="A0A4P9XJ68"/>
<keyword evidence="3" id="KW-1185">Reference proteome</keyword>
<organism evidence="2 3">
    <name type="scientific">Thamnocephalis sphaerospora</name>
    <dbReference type="NCBI Taxonomy" id="78915"/>
    <lineage>
        <taxon>Eukaryota</taxon>
        <taxon>Fungi</taxon>
        <taxon>Fungi incertae sedis</taxon>
        <taxon>Zoopagomycota</taxon>
        <taxon>Zoopagomycotina</taxon>
        <taxon>Zoopagomycetes</taxon>
        <taxon>Zoopagales</taxon>
        <taxon>Sigmoideomycetaceae</taxon>
        <taxon>Thamnocephalis</taxon>
    </lineage>
</organism>
<dbReference type="InterPro" id="IPR029058">
    <property type="entry name" value="AB_hydrolase_fold"/>
</dbReference>
<feature type="region of interest" description="Disordered" evidence="1">
    <location>
        <begin position="833"/>
        <end position="852"/>
    </location>
</feature>